<dbReference type="EMBL" id="AYCK01026874">
    <property type="status" value="NOT_ANNOTATED_CDS"/>
    <property type="molecule type" value="Genomic_DNA"/>
</dbReference>
<dbReference type="PANTHER" id="PTHR10903">
    <property type="entry name" value="GTPASE, IMAP FAMILY MEMBER-RELATED"/>
    <property type="match status" value="1"/>
</dbReference>
<sequence>RKMVLPHLKLVIVGAQWAARSSAGNIILGKHAFDVNENGNRRTTCCEINHGVFQDKRLTVVDSPGWFYNHTLQDTNEMDKLEIEKIIVSMCSPGPHVFLLLVPILRSFTEKDLKALVEIMKPLTERVWRHCMVVFTYGDWLEGLPVENYIVKEGKKLQELLEKCGNRYHVLNRCHFYDPVQVKELLQKIFDMVKQNREYFTIKGKQTMFQKQPLSEKEHTFTEEEWIRREQELIERVMRALAKEPEEPTAPSMKVANSKND</sequence>
<reference evidence="5" key="3">
    <citation type="submission" date="2025-09" db="UniProtKB">
        <authorList>
            <consortium name="Ensembl"/>
        </authorList>
    </citation>
    <scope>IDENTIFICATION</scope>
</reference>
<comment type="similarity">
    <text evidence="1">Belongs to the TRAFAC class TrmE-Era-EngA-EngB-Septin-like GTPase superfamily. AIG1/Toc34/Toc159-like paraseptin GTPase family. IAN subfamily.</text>
</comment>
<dbReference type="GO" id="GO:0005525">
    <property type="term" value="F:GTP binding"/>
    <property type="evidence" value="ECO:0007669"/>
    <property type="project" value="UniProtKB-KW"/>
</dbReference>
<dbReference type="SUPFAM" id="SSF52540">
    <property type="entry name" value="P-loop containing nucleoside triphosphate hydrolases"/>
    <property type="match status" value="1"/>
</dbReference>
<dbReference type="GeneTree" id="ENSGT00940000162556"/>
<keyword evidence="6" id="KW-1185">Reference proteome</keyword>
<name>A0A096LU36_POEFO</name>
<dbReference type="PROSITE" id="PS51720">
    <property type="entry name" value="G_AIG1"/>
    <property type="match status" value="1"/>
</dbReference>
<evidence type="ECO:0000256" key="1">
    <source>
        <dbReference type="ARBA" id="ARBA00008535"/>
    </source>
</evidence>
<evidence type="ECO:0000313" key="6">
    <source>
        <dbReference type="Proteomes" id="UP000028760"/>
    </source>
</evidence>
<dbReference type="OMA" id="WHYPREE"/>
<dbReference type="Gene3D" id="3.40.50.300">
    <property type="entry name" value="P-loop containing nucleotide triphosphate hydrolases"/>
    <property type="match status" value="1"/>
</dbReference>
<proteinExistence type="inferred from homology"/>
<reference evidence="5" key="2">
    <citation type="submission" date="2025-08" db="UniProtKB">
        <authorList>
            <consortium name="Ensembl"/>
        </authorList>
    </citation>
    <scope>IDENTIFICATION</scope>
</reference>
<dbReference type="InterPro" id="IPR027417">
    <property type="entry name" value="P-loop_NTPase"/>
</dbReference>
<protein>
    <recommendedName>
        <fullName evidence="4">AIG1-type G domain-containing protein</fullName>
    </recommendedName>
</protein>
<dbReference type="AlphaFoldDB" id="A0A096LU36"/>
<dbReference type="EMBL" id="AYCK01026873">
    <property type="status" value="NOT_ANNOTATED_CDS"/>
    <property type="molecule type" value="Genomic_DNA"/>
</dbReference>
<evidence type="ECO:0000313" key="5">
    <source>
        <dbReference type="Ensembl" id="ENSPFOP00000022677.1"/>
    </source>
</evidence>
<evidence type="ECO:0000256" key="2">
    <source>
        <dbReference type="ARBA" id="ARBA00022741"/>
    </source>
</evidence>
<dbReference type="PANTHER" id="PTHR10903:SF107">
    <property type="entry name" value="GTPASE IMAP FAMILY MEMBER 4-LIKE-RELATED"/>
    <property type="match status" value="1"/>
</dbReference>
<organism evidence="5 6">
    <name type="scientific">Poecilia formosa</name>
    <name type="common">Amazon molly</name>
    <name type="synonym">Limia formosa</name>
    <dbReference type="NCBI Taxonomy" id="48698"/>
    <lineage>
        <taxon>Eukaryota</taxon>
        <taxon>Metazoa</taxon>
        <taxon>Chordata</taxon>
        <taxon>Craniata</taxon>
        <taxon>Vertebrata</taxon>
        <taxon>Euteleostomi</taxon>
        <taxon>Actinopterygii</taxon>
        <taxon>Neopterygii</taxon>
        <taxon>Teleostei</taxon>
        <taxon>Neoteleostei</taxon>
        <taxon>Acanthomorphata</taxon>
        <taxon>Ovalentaria</taxon>
        <taxon>Atherinomorphae</taxon>
        <taxon>Cyprinodontiformes</taxon>
        <taxon>Poeciliidae</taxon>
        <taxon>Poeciliinae</taxon>
        <taxon>Poecilia</taxon>
    </lineage>
</organism>
<accession>A0A096LU36</accession>
<keyword evidence="2" id="KW-0547">Nucleotide-binding</keyword>
<feature type="domain" description="AIG1-type G" evidence="4">
    <location>
        <begin position="5"/>
        <end position="210"/>
    </location>
</feature>
<dbReference type="Ensembl" id="ENSPFOT00000029593.1">
    <property type="protein sequence ID" value="ENSPFOP00000022677.1"/>
    <property type="gene ID" value="ENSPFOG00000023444.1"/>
</dbReference>
<dbReference type="InterPro" id="IPR006703">
    <property type="entry name" value="G_AIG1"/>
</dbReference>
<dbReference type="Pfam" id="PF04548">
    <property type="entry name" value="AIG1"/>
    <property type="match status" value="1"/>
</dbReference>
<dbReference type="eggNOG" id="ENOG502SQ7W">
    <property type="taxonomic scope" value="Eukaryota"/>
</dbReference>
<keyword evidence="3" id="KW-0342">GTP-binding</keyword>
<dbReference type="FunFam" id="3.40.50.300:FF:001809">
    <property type="entry name" value="Si:ch1073-365p7.2"/>
    <property type="match status" value="1"/>
</dbReference>
<reference evidence="6" key="1">
    <citation type="submission" date="2013-10" db="EMBL/GenBank/DDBJ databases">
        <authorList>
            <person name="Schartl M."/>
            <person name="Warren W."/>
        </authorList>
    </citation>
    <scope>NUCLEOTIDE SEQUENCE [LARGE SCALE GENOMIC DNA]</scope>
    <source>
        <strain evidence="6">female</strain>
    </source>
</reference>
<evidence type="ECO:0000256" key="3">
    <source>
        <dbReference type="ARBA" id="ARBA00023134"/>
    </source>
</evidence>
<evidence type="ECO:0000259" key="4">
    <source>
        <dbReference type="PROSITE" id="PS51720"/>
    </source>
</evidence>
<dbReference type="Proteomes" id="UP000028760">
    <property type="component" value="Unassembled WGS sequence"/>
</dbReference>
<dbReference type="InterPro" id="IPR045058">
    <property type="entry name" value="GIMA/IAN/Toc"/>
</dbReference>